<comment type="subunit">
    <text evidence="3">May associate with the eukaryotic translation initiation factor 3 (eIF-3) complex.</text>
</comment>
<dbReference type="GO" id="GO:0003729">
    <property type="term" value="F:mRNA binding"/>
    <property type="evidence" value="ECO:0007669"/>
    <property type="project" value="TreeGrafter"/>
</dbReference>
<dbReference type="InParanoid" id="A0A3N4LRI6"/>
<dbReference type="Gene3D" id="1.25.40.10">
    <property type="entry name" value="Tetratricopeptide repeat domain"/>
    <property type="match status" value="2"/>
</dbReference>
<dbReference type="InterPro" id="IPR007967">
    <property type="entry name" value="GSKIP_dom"/>
</dbReference>
<dbReference type="GO" id="GO:0007005">
    <property type="term" value="P:mitochondrion organization"/>
    <property type="evidence" value="ECO:0007669"/>
    <property type="project" value="UniProtKB-UniRule"/>
</dbReference>
<evidence type="ECO:0000256" key="2">
    <source>
        <dbReference type="ARBA" id="ARBA00022803"/>
    </source>
</evidence>
<feature type="compositionally biased region" description="Basic and acidic residues" evidence="4">
    <location>
        <begin position="15"/>
        <end position="32"/>
    </location>
</feature>
<proteinExistence type="inferred from homology"/>
<dbReference type="SUPFAM" id="SSF103107">
    <property type="entry name" value="Hypothetical protein c14orf129, hspc210"/>
    <property type="match status" value="1"/>
</dbReference>
<dbReference type="Proteomes" id="UP000267821">
    <property type="component" value="Unassembled WGS sequence"/>
</dbReference>
<dbReference type="SUPFAM" id="SSF48452">
    <property type="entry name" value="TPR-like"/>
    <property type="match status" value="2"/>
</dbReference>
<dbReference type="PROSITE" id="PS51823">
    <property type="entry name" value="CLU"/>
    <property type="match status" value="1"/>
</dbReference>
<dbReference type="FunFam" id="3.30.2280.10:FF:000002">
    <property type="entry name" value="Clustered mitochondria protein homolog"/>
    <property type="match status" value="1"/>
</dbReference>
<evidence type="ECO:0000313" key="6">
    <source>
        <dbReference type="EMBL" id="RPB24149.1"/>
    </source>
</evidence>
<keyword evidence="3" id="KW-0694">RNA-binding</keyword>
<dbReference type="GO" id="GO:0005737">
    <property type="term" value="C:cytoplasm"/>
    <property type="evidence" value="ECO:0007669"/>
    <property type="project" value="UniProtKB-SubCell"/>
</dbReference>
<feature type="compositionally biased region" description="Low complexity" evidence="4">
    <location>
        <begin position="900"/>
        <end position="912"/>
    </location>
</feature>
<dbReference type="Gene3D" id="3.30.2280.10">
    <property type="entry name" value="Hypothetical protein (hspc210)"/>
    <property type="match status" value="1"/>
</dbReference>
<evidence type="ECO:0000259" key="5">
    <source>
        <dbReference type="PROSITE" id="PS51823"/>
    </source>
</evidence>
<organism evidence="6 7">
    <name type="scientific">Terfezia boudieri ATCC MYA-4762</name>
    <dbReference type="NCBI Taxonomy" id="1051890"/>
    <lineage>
        <taxon>Eukaryota</taxon>
        <taxon>Fungi</taxon>
        <taxon>Dikarya</taxon>
        <taxon>Ascomycota</taxon>
        <taxon>Pezizomycotina</taxon>
        <taxon>Pezizomycetes</taxon>
        <taxon>Pezizales</taxon>
        <taxon>Pezizaceae</taxon>
        <taxon>Terfezia</taxon>
    </lineage>
</organism>
<feature type="region of interest" description="Disordered" evidence="4">
    <location>
        <begin position="1"/>
        <end position="39"/>
    </location>
</feature>
<dbReference type="HAMAP" id="MF_03013">
    <property type="entry name" value="CLU"/>
    <property type="match status" value="1"/>
</dbReference>
<gene>
    <name evidence="3" type="primary">CLU1</name>
    <name evidence="3" type="synonym">TIF31</name>
    <name evidence="6" type="ORF">L211DRAFT_838058</name>
</gene>
<dbReference type="OrthoDB" id="1414216at2759"/>
<accession>A0A3N4LRI6</accession>
<feature type="region of interest" description="Disordered" evidence="4">
    <location>
        <begin position="900"/>
        <end position="930"/>
    </location>
</feature>
<dbReference type="SMART" id="SM00028">
    <property type="entry name" value="TPR"/>
    <property type="match status" value="2"/>
</dbReference>
<dbReference type="InterPro" id="IPR019734">
    <property type="entry name" value="TPR_rpt"/>
</dbReference>
<feature type="compositionally biased region" description="Basic and acidic residues" evidence="4">
    <location>
        <begin position="1246"/>
        <end position="1264"/>
    </location>
</feature>
<feature type="region of interest" description="Disordered" evidence="4">
    <location>
        <begin position="1213"/>
        <end position="1286"/>
    </location>
</feature>
<dbReference type="STRING" id="1051890.A0A3N4LRI6"/>
<sequence length="1286" mass="143318">MAAVADSETLSVGEEVTKEQQERQEQLGKELENEVAQDDDQEQLEAPMSEMFPLTIKLPYHPKQIQIMVTTQEQVQDIRQSVVELPDTVQYSCFHLEHNGTRINDFIELSDVPGITAESELVLVEDPYTEKEARIHFLRMRELIGVTGPRVDAVQGISAGLSLFESIKTGDEQAAKVGAATGTHPMSDYDFDAPANFDHYIPPAPKATPKAVRSIALSAWNPPPYHLRQRGHLLYIQVQTLEADTIHITSHVSGFYVNKSTTTTFDPSPKLVNGKRVHQHSLLNLLSEISPQFVKEFQALQESSANRDPLVTFQPTNAIPASPWLVPPPKAPYHVHQPDLARPQETYLTSGTENIDSLRDFNEEFQSTRELPRETVQERVFRERLLSKLFADYTEAAVRGAVSIAKGEVAPLNPTEGRDAQIYVYNNIFFSYGADGVGTFANDGGDEAARVATGKDVLGVKAVNQLDIPGLSTPGTVVVDYLGRRLVAQSIVPGIFKQKEEGQNQIDYGGVEGKDVIATTETFVPIFEKMSKAMRVKKHNVWDKEGKKHELVASVETKGLLGTDARKYVLDLYRITPLDVDWLEKHWKNGESESKYPHRMAVLRQELVEGFWKFKMREYVAGEMEKKRKAKQEETAKKAEEDAAKPDEAEAEAEGEKPEEDKKEEQIDRVDISGFDFALNPDVFSGQQPQTEEEKAELQQDEENVRAACAYLVDKVIPGLIEDLKEGEVGSPVDGQSLSRLMHKRGINVRYLGVIATKASEQGSKLDSIRIITLQEMIARASKHMLNALLHNLPQPLAPYAISHFLNCLIGTAYNADPKPEKDQELWELYHDADLSFEKITPNALKSILEKEVFRRFRYTLSEGWTNEIKHQQLLREIALKLGLQFSIRKYQFQPLSEEGVAAAAPTPTTNGTTGGKRKKSKAATPAAATEVAPPAPATTFVADDILNVVPLVKDASSRSQLAEEALEAGRISIIQDQKDLGQELLLESLSLHEQIYGVLHPEVARVYNTLAMLYYQLDEKPAAVELARKAVIVSERTLGVDSSETILNYLNLGLFEHSNGNTHAALAYIRHAFGFWRIIYGDGHPDSVTTMNNAAVMLQALKHYHDSRKWFEASLKICESIFGKSHPNTATLSFQLAQALALDNDSKGAVTRMRDAYNVFLAELGPNDRNTKEAENWLEQLTQNAVHIAKQAKDLQQRRLRRINLTPRVTLTARPQPQAGQASVKEGVVAESTTSAAAGVSGRPEGMDDRSIDELIKFIEGHEQPQGAKNKRPQTTNPRRRGGKK</sequence>
<dbReference type="Pfam" id="PF13374">
    <property type="entry name" value="TPR_10"/>
    <property type="match status" value="2"/>
</dbReference>
<feature type="region of interest" description="Disordered" evidence="4">
    <location>
        <begin position="625"/>
        <end position="667"/>
    </location>
</feature>
<protein>
    <recommendedName>
        <fullName evidence="3">Clustered mitochondria protein homolog</fullName>
    </recommendedName>
    <alternativeName>
        <fullName evidence="3">Protein TIF31 homolog</fullName>
    </alternativeName>
</protein>
<dbReference type="InterPro" id="IPR033646">
    <property type="entry name" value="CLU-central"/>
</dbReference>
<dbReference type="InterPro" id="IPR027523">
    <property type="entry name" value="CLU_prot"/>
</dbReference>
<dbReference type="Pfam" id="PF05303">
    <property type="entry name" value="GSKIP_dom"/>
    <property type="match status" value="1"/>
</dbReference>
<dbReference type="EMBL" id="ML121543">
    <property type="protein sequence ID" value="RPB24149.1"/>
    <property type="molecule type" value="Genomic_DNA"/>
</dbReference>
<dbReference type="InterPro" id="IPR028275">
    <property type="entry name" value="CLU_N"/>
</dbReference>
<feature type="domain" description="Clu" evidence="5">
    <location>
        <begin position="334"/>
        <end position="583"/>
    </location>
</feature>
<dbReference type="InterPro" id="IPR023231">
    <property type="entry name" value="GSKIP_dom_sf"/>
</dbReference>
<dbReference type="GO" id="GO:0048312">
    <property type="term" value="P:intracellular distribution of mitochondria"/>
    <property type="evidence" value="ECO:0007669"/>
    <property type="project" value="TreeGrafter"/>
</dbReference>
<evidence type="ECO:0000256" key="4">
    <source>
        <dbReference type="SAM" id="MobiDB-lite"/>
    </source>
</evidence>
<dbReference type="Pfam" id="PF13424">
    <property type="entry name" value="TPR_12"/>
    <property type="match status" value="1"/>
</dbReference>
<dbReference type="Pfam" id="PF13236">
    <property type="entry name" value="CLU"/>
    <property type="match status" value="1"/>
</dbReference>
<dbReference type="FunFam" id="1.25.40.10:FF:000293">
    <property type="entry name" value="Clustered mitochondria protein homolog"/>
    <property type="match status" value="1"/>
</dbReference>
<comment type="function">
    <text evidence="3">mRNA-binding protein involved in proper cytoplasmic distribution of mitochondria.</text>
</comment>
<dbReference type="Pfam" id="PF12807">
    <property type="entry name" value="eIF3_p135"/>
    <property type="match status" value="1"/>
</dbReference>
<name>A0A3N4LRI6_9PEZI</name>
<keyword evidence="1 3" id="KW-0963">Cytoplasm</keyword>
<evidence type="ECO:0000256" key="3">
    <source>
        <dbReference type="HAMAP-Rule" id="MF_03013"/>
    </source>
</evidence>
<evidence type="ECO:0000313" key="7">
    <source>
        <dbReference type="Proteomes" id="UP000267821"/>
    </source>
</evidence>
<evidence type="ECO:0000256" key="1">
    <source>
        <dbReference type="ARBA" id="ARBA00022490"/>
    </source>
</evidence>
<dbReference type="CDD" id="cd15466">
    <property type="entry name" value="CLU-central"/>
    <property type="match status" value="1"/>
</dbReference>
<reference evidence="6 7" key="1">
    <citation type="journal article" date="2018" name="Nat. Ecol. Evol.">
        <title>Pezizomycetes genomes reveal the molecular basis of ectomycorrhizal truffle lifestyle.</title>
        <authorList>
            <person name="Murat C."/>
            <person name="Payen T."/>
            <person name="Noel B."/>
            <person name="Kuo A."/>
            <person name="Morin E."/>
            <person name="Chen J."/>
            <person name="Kohler A."/>
            <person name="Krizsan K."/>
            <person name="Balestrini R."/>
            <person name="Da Silva C."/>
            <person name="Montanini B."/>
            <person name="Hainaut M."/>
            <person name="Levati E."/>
            <person name="Barry K.W."/>
            <person name="Belfiori B."/>
            <person name="Cichocki N."/>
            <person name="Clum A."/>
            <person name="Dockter R.B."/>
            <person name="Fauchery L."/>
            <person name="Guy J."/>
            <person name="Iotti M."/>
            <person name="Le Tacon F."/>
            <person name="Lindquist E.A."/>
            <person name="Lipzen A."/>
            <person name="Malagnac F."/>
            <person name="Mello A."/>
            <person name="Molinier V."/>
            <person name="Miyauchi S."/>
            <person name="Poulain J."/>
            <person name="Riccioni C."/>
            <person name="Rubini A."/>
            <person name="Sitrit Y."/>
            <person name="Splivallo R."/>
            <person name="Traeger S."/>
            <person name="Wang M."/>
            <person name="Zifcakova L."/>
            <person name="Wipf D."/>
            <person name="Zambonelli A."/>
            <person name="Paolocci F."/>
            <person name="Nowrousian M."/>
            <person name="Ottonello S."/>
            <person name="Baldrian P."/>
            <person name="Spatafora J.W."/>
            <person name="Henrissat B."/>
            <person name="Nagy L.G."/>
            <person name="Aury J.M."/>
            <person name="Wincker P."/>
            <person name="Grigoriev I.V."/>
            <person name="Bonfante P."/>
            <person name="Martin F.M."/>
        </authorList>
    </citation>
    <scope>NUCLEOTIDE SEQUENCE [LARGE SCALE GENOMIC DNA]</scope>
    <source>
        <strain evidence="6 7">ATCC MYA-4762</strain>
    </source>
</reference>
<dbReference type="PANTHER" id="PTHR12601:SF6">
    <property type="entry name" value="CLUSTERED MITOCHONDRIA PROTEIN HOMOLOG"/>
    <property type="match status" value="1"/>
</dbReference>
<keyword evidence="7" id="KW-1185">Reference proteome</keyword>
<comment type="similarity">
    <text evidence="3">Belongs to the CLU family.</text>
</comment>
<feature type="compositionally biased region" description="Polar residues" evidence="4">
    <location>
        <begin position="1213"/>
        <end position="1222"/>
    </location>
</feature>
<dbReference type="InterPro" id="IPR011990">
    <property type="entry name" value="TPR-like_helical_dom_sf"/>
</dbReference>
<comment type="subcellular location">
    <subcellularLocation>
        <location evidence="3">Cytoplasm</location>
    </subcellularLocation>
</comment>
<dbReference type="FunCoup" id="A0A3N4LRI6">
    <property type="interactions" value="938"/>
</dbReference>
<keyword evidence="2" id="KW-0802">TPR repeat</keyword>
<dbReference type="Pfam" id="PF15044">
    <property type="entry name" value="CLU_N"/>
    <property type="match status" value="1"/>
</dbReference>
<dbReference type="InterPro" id="IPR025697">
    <property type="entry name" value="CLU_dom"/>
</dbReference>
<dbReference type="PANTHER" id="PTHR12601">
    <property type="entry name" value="EUKARYOTIC TRANSLATION INITIATION FACTOR 3 SUBUNIT EIF-3"/>
    <property type="match status" value="1"/>
</dbReference>